<dbReference type="PANTHER" id="PTHR33623">
    <property type="entry name" value="OS04G0572500 PROTEIN"/>
    <property type="match status" value="1"/>
</dbReference>
<keyword evidence="3" id="KW-1185">Reference proteome</keyword>
<evidence type="ECO:0000313" key="3">
    <source>
        <dbReference type="Proteomes" id="UP001172457"/>
    </source>
</evidence>
<feature type="region of interest" description="Disordered" evidence="1">
    <location>
        <begin position="152"/>
        <end position="187"/>
    </location>
</feature>
<sequence length="477" mass="54693">MGRNKKHLHELLTEDQEPFHLQNFIADRRSQLKSTVTATATTAVATTTKRNPKSIINHVCLFSFHDSPDFKKSPFLDFPARDAAGSPFTNPKNAAVFLHIPARTAAMLLDAATRIHNQNPTRKKPGSSKPKIKPGFGLFGSFLRRLSLKDRSSTRIDKKIRPGGGKTGPGRKKKTEVETSCSSADWSEKSSELETSCSSRSIEEIERENDCYCENPMSPFRFSLERSPSSPTRRRPEFPSPVASPSRRFQEDKENYDGEHPKEIHVVKKTKRKNSVVQYLYLTLCSMTMRKNMMVGPRNKMVTIWNVATQALKVRAKHQLLQKLQRFERLAGLDPIELEKHMLDCYGEDDDEDIIEDEEEMTNEEYVKEIFNHLGVGKIPWYMKKLVYDLITEENKNNEPQVLVQRVCKRLHSWKVVELNTIDMMVETDFGSEGWKRCDEEKIKETGMDLEASIFGFLVEELVQELVSSSDNVIFTK</sequence>
<reference evidence="2" key="1">
    <citation type="submission" date="2023-03" db="EMBL/GenBank/DDBJ databases">
        <title>Chromosome-scale reference genome and RAD-based genetic map of yellow starthistle (Centaurea solstitialis) reveal putative structural variation and QTLs associated with invader traits.</title>
        <authorList>
            <person name="Reatini B."/>
            <person name="Cang F.A."/>
            <person name="Jiang Q."/>
            <person name="Mckibben M.T.W."/>
            <person name="Barker M.S."/>
            <person name="Rieseberg L.H."/>
            <person name="Dlugosch K.M."/>
        </authorList>
    </citation>
    <scope>NUCLEOTIDE SEQUENCE</scope>
    <source>
        <strain evidence="2">CAN-66</strain>
        <tissue evidence="2">Leaf</tissue>
    </source>
</reference>
<feature type="compositionally biased region" description="Basic and acidic residues" evidence="1">
    <location>
        <begin position="248"/>
        <end position="257"/>
    </location>
</feature>
<name>A0AA38TDP6_9ASTR</name>
<evidence type="ECO:0008006" key="4">
    <source>
        <dbReference type="Google" id="ProtNLM"/>
    </source>
</evidence>
<feature type="compositionally biased region" description="Basic residues" evidence="1">
    <location>
        <begin position="121"/>
        <end position="132"/>
    </location>
</feature>
<accession>A0AA38TDP6</accession>
<dbReference type="Proteomes" id="UP001172457">
    <property type="component" value="Chromosome 3"/>
</dbReference>
<organism evidence="2 3">
    <name type="scientific">Centaurea solstitialis</name>
    <name type="common">yellow star-thistle</name>
    <dbReference type="NCBI Taxonomy" id="347529"/>
    <lineage>
        <taxon>Eukaryota</taxon>
        <taxon>Viridiplantae</taxon>
        <taxon>Streptophyta</taxon>
        <taxon>Embryophyta</taxon>
        <taxon>Tracheophyta</taxon>
        <taxon>Spermatophyta</taxon>
        <taxon>Magnoliopsida</taxon>
        <taxon>eudicotyledons</taxon>
        <taxon>Gunneridae</taxon>
        <taxon>Pentapetalae</taxon>
        <taxon>asterids</taxon>
        <taxon>campanulids</taxon>
        <taxon>Asterales</taxon>
        <taxon>Asteraceae</taxon>
        <taxon>Carduoideae</taxon>
        <taxon>Cardueae</taxon>
        <taxon>Centaureinae</taxon>
        <taxon>Centaurea</taxon>
    </lineage>
</organism>
<dbReference type="PANTHER" id="PTHR33623:SF5">
    <property type="entry name" value="HISTONE-LYSINE N-METHYLTRANSFERASE SETD1B-LIKE PROTEIN"/>
    <property type="match status" value="1"/>
</dbReference>
<gene>
    <name evidence="2" type="ORF">OSB04_013664</name>
</gene>
<proteinExistence type="predicted"/>
<protein>
    <recommendedName>
        <fullName evidence="4">DUF4378 domain-containing protein</fullName>
    </recommendedName>
</protein>
<feature type="region of interest" description="Disordered" evidence="1">
    <location>
        <begin position="222"/>
        <end position="257"/>
    </location>
</feature>
<evidence type="ECO:0000256" key="1">
    <source>
        <dbReference type="SAM" id="MobiDB-lite"/>
    </source>
</evidence>
<feature type="region of interest" description="Disordered" evidence="1">
    <location>
        <begin position="117"/>
        <end position="136"/>
    </location>
</feature>
<dbReference type="EMBL" id="JARYMX010000003">
    <property type="protein sequence ID" value="KAJ9559050.1"/>
    <property type="molecule type" value="Genomic_DNA"/>
</dbReference>
<dbReference type="AlphaFoldDB" id="A0AA38TDP6"/>
<evidence type="ECO:0000313" key="2">
    <source>
        <dbReference type="EMBL" id="KAJ9559050.1"/>
    </source>
</evidence>
<comment type="caution">
    <text evidence="2">The sequence shown here is derived from an EMBL/GenBank/DDBJ whole genome shotgun (WGS) entry which is preliminary data.</text>
</comment>